<keyword evidence="2" id="KW-1185">Reference proteome</keyword>
<accession>A0ABN7X4T7</accession>
<dbReference type="Proteomes" id="UP000789901">
    <property type="component" value="Unassembled WGS sequence"/>
</dbReference>
<gene>
    <name evidence="1" type="ORF">GMARGA_LOCUS38923</name>
</gene>
<feature type="non-terminal residue" evidence="1">
    <location>
        <position position="1"/>
    </location>
</feature>
<sequence length="40" mass="4656">AQSRDKAEEAQSRDKAVQFHFHDEAAVQGFYIRRTLYSQA</sequence>
<protein>
    <submittedName>
        <fullName evidence="1">43091_t:CDS:1</fullName>
    </submittedName>
</protein>
<reference evidence="1 2" key="1">
    <citation type="submission" date="2021-06" db="EMBL/GenBank/DDBJ databases">
        <authorList>
            <person name="Kallberg Y."/>
            <person name="Tangrot J."/>
            <person name="Rosling A."/>
        </authorList>
    </citation>
    <scope>NUCLEOTIDE SEQUENCE [LARGE SCALE GENOMIC DNA]</scope>
    <source>
        <strain evidence="1 2">120-4 pot B 10/14</strain>
    </source>
</reference>
<name>A0ABN7X4T7_GIGMA</name>
<proteinExistence type="predicted"/>
<dbReference type="EMBL" id="CAJVQB010089919">
    <property type="protein sequence ID" value="CAG8847929.1"/>
    <property type="molecule type" value="Genomic_DNA"/>
</dbReference>
<organism evidence="1 2">
    <name type="scientific">Gigaspora margarita</name>
    <dbReference type="NCBI Taxonomy" id="4874"/>
    <lineage>
        <taxon>Eukaryota</taxon>
        <taxon>Fungi</taxon>
        <taxon>Fungi incertae sedis</taxon>
        <taxon>Mucoromycota</taxon>
        <taxon>Glomeromycotina</taxon>
        <taxon>Glomeromycetes</taxon>
        <taxon>Diversisporales</taxon>
        <taxon>Gigasporaceae</taxon>
        <taxon>Gigaspora</taxon>
    </lineage>
</organism>
<evidence type="ECO:0000313" key="1">
    <source>
        <dbReference type="EMBL" id="CAG8847929.1"/>
    </source>
</evidence>
<comment type="caution">
    <text evidence="1">The sequence shown here is derived from an EMBL/GenBank/DDBJ whole genome shotgun (WGS) entry which is preliminary data.</text>
</comment>
<evidence type="ECO:0000313" key="2">
    <source>
        <dbReference type="Proteomes" id="UP000789901"/>
    </source>
</evidence>